<organism evidence="10 11">
    <name type="scientific">Acidipila rosea</name>
    <dbReference type="NCBI Taxonomy" id="768535"/>
    <lineage>
        <taxon>Bacteria</taxon>
        <taxon>Pseudomonadati</taxon>
        <taxon>Acidobacteriota</taxon>
        <taxon>Terriglobia</taxon>
        <taxon>Terriglobales</taxon>
        <taxon>Acidobacteriaceae</taxon>
        <taxon>Acidipila</taxon>
    </lineage>
</organism>
<dbReference type="CDD" id="cd11377">
    <property type="entry name" value="Pro-peptidase_S53"/>
    <property type="match status" value="1"/>
</dbReference>
<dbReference type="CDD" id="cd04056">
    <property type="entry name" value="Peptidases_S53"/>
    <property type="match status" value="1"/>
</dbReference>
<evidence type="ECO:0000256" key="5">
    <source>
        <dbReference type="ARBA" id="ARBA00022825"/>
    </source>
</evidence>
<evidence type="ECO:0000256" key="8">
    <source>
        <dbReference type="PROSITE-ProRule" id="PRU01240"/>
    </source>
</evidence>
<reference evidence="10 11" key="1">
    <citation type="submission" date="2019-03" db="EMBL/GenBank/DDBJ databases">
        <title>Genomic Encyclopedia of Type Strains, Phase IV (KMG-IV): sequencing the most valuable type-strain genomes for metagenomic binning, comparative biology and taxonomic classification.</title>
        <authorList>
            <person name="Goeker M."/>
        </authorList>
    </citation>
    <scope>NUCLEOTIDE SEQUENCE [LARGE SCALE GENOMIC DNA]</scope>
    <source>
        <strain evidence="10 11">DSM 103428</strain>
    </source>
</reference>
<dbReference type="PANTHER" id="PTHR14218:SF15">
    <property type="entry name" value="TRIPEPTIDYL-PEPTIDASE 1"/>
    <property type="match status" value="1"/>
</dbReference>
<evidence type="ECO:0000313" key="10">
    <source>
        <dbReference type="EMBL" id="TCK72591.1"/>
    </source>
</evidence>
<dbReference type="InterPro" id="IPR015366">
    <property type="entry name" value="S53_propep"/>
</dbReference>
<dbReference type="InterPro" id="IPR050819">
    <property type="entry name" value="Tripeptidyl-peptidase_I"/>
</dbReference>
<keyword evidence="11" id="KW-1185">Reference proteome</keyword>
<keyword evidence="5" id="KW-0720">Serine protease</keyword>
<dbReference type="PROSITE" id="PS51695">
    <property type="entry name" value="SEDOLISIN"/>
    <property type="match status" value="1"/>
</dbReference>
<evidence type="ECO:0000256" key="7">
    <source>
        <dbReference type="ARBA" id="ARBA00023145"/>
    </source>
</evidence>
<comment type="caution">
    <text evidence="10">The sequence shown here is derived from an EMBL/GenBank/DDBJ whole genome shotgun (WGS) entry which is preliminary data.</text>
</comment>
<evidence type="ECO:0000256" key="3">
    <source>
        <dbReference type="ARBA" id="ARBA00022723"/>
    </source>
</evidence>
<accession>A0A4V6NES8</accession>
<sequence length="514" mass="52754">MTLPADENSSRVTLPKTLHEAPLAAHMVGRMSPEKMMSVSVIVRRRKPLDLPSLGGRILSHEEFNRDYGADPEEFAEIRAFAERNGLSVDEAASSLPRRTIVLRGTVEAMEKAFGVQLEEYEGHERKEHFHAYRGTIHLPSAHAEIIQAVLGLDARPVARSHMRILDPRQAAAARSFTPMQVAKLYSYPTGVDGSGQCIGIIELGGGYSASDLQTYFGSVGLATPTVTSVSVDGGTNAPGGQADGEVALDIEVAGAIAPGAKIAVYFTPNTDQGFTDAITTAVHDTTNKPSVISISWGGPESSWSQSSLTALDDACQSAGALGVTITVASGDNGSTDGTGSDTVDFPASSPHVLACGGTQLTASGSSIAAEVVWNDQASGGGATGGGVSGVFALPSWQANAGVPAPSGSGRRGVPDVAGDAAPSTGYNIYFQGQQQVVGGTSAVAPLWAALIALINQQKGSPVGFTNPTLYQNPNAFHDITQGNNGSFSAGSGWDACTGLGSPKGSSVSTALGG</sequence>
<dbReference type="Pfam" id="PF09286">
    <property type="entry name" value="Pro-kuma_activ"/>
    <property type="match status" value="1"/>
</dbReference>
<keyword evidence="7" id="KW-0865">Zymogen</keyword>
<gene>
    <name evidence="10" type="ORF">C7378_2176</name>
</gene>
<evidence type="ECO:0000256" key="4">
    <source>
        <dbReference type="ARBA" id="ARBA00022801"/>
    </source>
</evidence>
<dbReference type="OrthoDB" id="9002785at2"/>
<evidence type="ECO:0000259" key="9">
    <source>
        <dbReference type="PROSITE" id="PS51695"/>
    </source>
</evidence>
<dbReference type="PANTHER" id="PTHR14218">
    <property type="entry name" value="PROTEASE S8 TRIPEPTIDYL PEPTIDASE I CLN2"/>
    <property type="match status" value="1"/>
</dbReference>
<dbReference type="GO" id="GO:0008240">
    <property type="term" value="F:tripeptidyl-peptidase activity"/>
    <property type="evidence" value="ECO:0007669"/>
    <property type="project" value="TreeGrafter"/>
</dbReference>
<protein>
    <submittedName>
        <fullName evidence="10">Kumamolisin</fullName>
    </submittedName>
</protein>
<dbReference type="GO" id="GO:0006508">
    <property type="term" value="P:proteolysis"/>
    <property type="evidence" value="ECO:0007669"/>
    <property type="project" value="UniProtKB-KW"/>
</dbReference>
<keyword evidence="3" id="KW-0479">Metal-binding</keyword>
<dbReference type="SUPFAM" id="SSF52743">
    <property type="entry name" value="Subtilisin-like"/>
    <property type="match status" value="1"/>
</dbReference>
<comment type="cofactor">
    <cofactor evidence="1">
        <name>Ca(2+)</name>
        <dbReference type="ChEBI" id="CHEBI:29108"/>
    </cofactor>
</comment>
<comment type="similarity">
    <text evidence="8">Belongs to the peptidase S8 family.</text>
</comment>
<evidence type="ECO:0000256" key="6">
    <source>
        <dbReference type="ARBA" id="ARBA00022837"/>
    </source>
</evidence>
<keyword evidence="4" id="KW-0378">Hydrolase</keyword>
<evidence type="ECO:0000313" key="11">
    <source>
        <dbReference type="Proteomes" id="UP000295210"/>
    </source>
</evidence>
<dbReference type="InterPro" id="IPR030400">
    <property type="entry name" value="Sedolisin_dom"/>
</dbReference>
<dbReference type="PROSITE" id="PS51892">
    <property type="entry name" value="SUBTILASE"/>
    <property type="match status" value="1"/>
</dbReference>
<dbReference type="Gene3D" id="3.40.50.200">
    <property type="entry name" value="Peptidase S8/S53 domain"/>
    <property type="match status" value="1"/>
</dbReference>
<dbReference type="SMART" id="SM00944">
    <property type="entry name" value="Pro-kuma_activ"/>
    <property type="match status" value="1"/>
</dbReference>
<dbReference type="Proteomes" id="UP000295210">
    <property type="component" value="Unassembled WGS sequence"/>
</dbReference>
<dbReference type="AlphaFoldDB" id="A0A4V6NES8"/>
<proteinExistence type="inferred from homology"/>
<dbReference type="GO" id="GO:0004252">
    <property type="term" value="F:serine-type endopeptidase activity"/>
    <property type="evidence" value="ECO:0007669"/>
    <property type="project" value="InterPro"/>
</dbReference>
<dbReference type="Pfam" id="PF00082">
    <property type="entry name" value="Peptidase_S8"/>
    <property type="match status" value="1"/>
</dbReference>
<dbReference type="SUPFAM" id="SSF54897">
    <property type="entry name" value="Protease propeptides/inhibitors"/>
    <property type="match status" value="1"/>
</dbReference>
<dbReference type="EMBL" id="SMGK01000003">
    <property type="protein sequence ID" value="TCK72591.1"/>
    <property type="molecule type" value="Genomic_DNA"/>
</dbReference>
<dbReference type="GO" id="GO:0046872">
    <property type="term" value="F:metal ion binding"/>
    <property type="evidence" value="ECO:0007669"/>
    <property type="project" value="UniProtKB-KW"/>
</dbReference>
<evidence type="ECO:0000256" key="2">
    <source>
        <dbReference type="ARBA" id="ARBA00022670"/>
    </source>
</evidence>
<comment type="caution">
    <text evidence="8">Lacks conserved residue(s) required for the propagation of feature annotation.</text>
</comment>
<name>A0A4V6NES8_9BACT</name>
<feature type="domain" description="Peptidase S53" evidence="9">
    <location>
        <begin position="176"/>
        <end position="514"/>
    </location>
</feature>
<keyword evidence="6" id="KW-0106">Calcium</keyword>
<dbReference type="InterPro" id="IPR000209">
    <property type="entry name" value="Peptidase_S8/S53_dom"/>
</dbReference>
<keyword evidence="2" id="KW-0645">Protease</keyword>
<dbReference type="InterPro" id="IPR036852">
    <property type="entry name" value="Peptidase_S8/S53_dom_sf"/>
</dbReference>
<evidence type="ECO:0000256" key="1">
    <source>
        <dbReference type="ARBA" id="ARBA00001913"/>
    </source>
</evidence>